<organism evidence="7 8">
    <name type="scientific">Fibrobacter intestinalis</name>
    <dbReference type="NCBI Taxonomy" id="28122"/>
    <lineage>
        <taxon>Bacteria</taxon>
        <taxon>Pseudomonadati</taxon>
        <taxon>Fibrobacterota</taxon>
        <taxon>Fibrobacteria</taxon>
        <taxon>Fibrobacterales</taxon>
        <taxon>Fibrobacteraceae</taxon>
        <taxon>Fibrobacter</taxon>
    </lineage>
</organism>
<evidence type="ECO:0000313" key="7">
    <source>
        <dbReference type="EMBL" id="SHK44210.1"/>
    </source>
</evidence>
<evidence type="ECO:0000256" key="3">
    <source>
        <dbReference type="ARBA" id="ARBA00022989"/>
    </source>
</evidence>
<keyword evidence="7" id="KW-0645">Protease</keyword>
<name>A0A1M6SHS0_9BACT</name>
<evidence type="ECO:0000256" key="4">
    <source>
        <dbReference type="ARBA" id="ARBA00023136"/>
    </source>
</evidence>
<evidence type="ECO:0000313" key="8">
    <source>
        <dbReference type="Proteomes" id="UP000184275"/>
    </source>
</evidence>
<feature type="transmembrane region" description="Helical" evidence="5">
    <location>
        <begin position="199"/>
        <end position="216"/>
    </location>
</feature>
<evidence type="ECO:0000256" key="1">
    <source>
        <dbReference type="ARBA" id="ARBA00004141"/>
    </source>
</evidence>
<protein>
    <submittedName>
        <fullName evidence="7">Membrane associated serine protease, rhomboid family</fullName>
    </submittedName>
</protein>
<dbReference type="Gene3D" id="1.20.1540.10">
    <property type="entry name" value="Rhomboid-like"/>
    <property type="match status" value="1"/>
</dbReference>
<feature type="transmembrane region" description="Helical" evidence="5">
    <location>
        <begin position="228"/>
        <end position="247"/>
    </location>
</feature>
<dbReference type="GO" id="GO:0006508">
    <property type="term" value="P:proteolysis"/>
    <property type="evidence" value="ECO:0007669"/>
    <property type="project" value="UniProtKB-KW"/>
</dbReference>
<gene>
    <name evidence="7" type="ORF">SAMN05720469_10662</name>
</gene>
<dbReference type="AlphaFoldDB" id="A0A1M6SHS0"/>
<comment type="subcellular location">
    <subcellularLocation>
        <location evidence="1">Membrane</location>
        <topology evidence="1">Multi-pass membrane protein</topology>
    </subcellularLocation>
</comment>
<dbReference type="RefSeq" id="WP_083545682.1">
    <property type="nucleotide sequence ID" value="NZ_FRAW01000006.1"/>
</dbReference>
<dbReference type="GO" id="GO:0016020">
    <property type="term" value="C:membrane"/>
    <property type="evidence" value="ECO:0007669"/>
    <property type="project" value="UniProtKB-SubCell"/>
</dbReference>
<evidence type="ECO:0000256" key="5">
    <source>
        <dbReference type="SAM" id="Phobius"/>
    </source>
</evidence>
<feature type="transmembrane region" description="Helical" evidence="5">
    <location>
        <begin position="282"/>
        <end position="300"/>
    </location>
</feature>
<evidence type="ECO:0000256" key="2">
    <source>
        <dbReference type="ARBA" id="ARBA00022692"/>
    </source>
</evidence>
<keyword evidence="2 5" id="KW-0812">Transmembrane</keyword>
<keyword evidence="4 5" id="KW-0472">Membrane</keyword>
<reference evidence="8" key="1">
    <citation type="submission" date="2016-11" db="EMBL/GenBank/DDBJ databases">
        <authorList>
            <person name="Varghese N."/>
            <person name="Submissions S."/>
        </authorList>
    </citation>
    <scope>NUCLEOTIDE SEQUENCE [LARGE SCALE GENOMIC DNA]</scope>
    <source>
        <strain evidence="8">UWOS</strain>
    </source>
</reference>
<keyword evidence="7" id="KW-0378">Hydrolase</keyword>
<proteinExistence type="predicted"/>
<sequence>MRTRTRFRRLQIDEVLHVAPAESSIAIGNLKQIRIYSLVLASQRIPHQILRDKRGPYKLSVWGKYQESASQQIALYIQENPPQPENPPLALRFKISPLLILSLPAVLTLLQFSRYGSRWYHTGIADAEKILSGDWWRPITALTLHGDAHHLASNLISGYIVLNLLAFRLPLARIALPIAVASAVANFFVALTVQEDFRSLGFSTFVFCAIGTLGTIEFRLLPLKTGNVLRRFTPLFASALLAIFLGIGENADILSHFYGFALGLIVGFLPSKKSLLWGEKRTTLDFLFWILYFAFFAFAWRRAILLSLSV</sequence>
<dbReference type="Proteomes" id="UP000184275">
    <property type="component" value="Unassembled WGS sequence"/>
</dbReference>
<feature type="transmembrane region" description="Helical" evidence="5">
    <location>
        <begin position="253"/>
        <end position="270"/>
    </location>
</feature>
<feature type="domain" description="Peptidase S54 rhomboid" evidence="6">
    <location>
        <begin position="133"/>
        <end position="270"/>
    </location>
</feature>
<dbReference type="GO" id="GO:0004252">
    <property type="term" value="F:serine-type endopeptidase activity"/>
    <property type="evidence" value="ECO:0007669"/>
    <property type="project" value="InterPro"/>
</dbReference>
<keyword evidence="3 5" id="KW-1133">Transmembrane helix</keyword>
<feature type="transmembrane region" description="Helical" evidence="5">
    <location>
        <begin position="174"/>
        <end position="193"/>
    </location>
</feature>
<dbReference type="EMBL" id="FRAW01000006">
    <property type="protein sequence ID" value="SHK44210.1"/>
    <property type="molecule type" value="Genomic_DNA"/>
</dbReference>
<dbReference type="InterPro" id="IPR035952">
    <property type="entry name" value="Rhomboid-like_sf"/>
</dbReference>
<keyword evidence="8" id="KW-1185">Reference proteome</keyword>
<evidence type="ECO:0000259" key="6">
    <source>
        <dbReference type="Pfam" id="PF01694"/>
    </source>
</evidence>
<dbReference type="InterPro" id="IPR022764">
    <property type="entry name" value="Peptidase_S54_rhomboid_dom"/>
</dbReference>
<dbReference type="Pfam" id="PF01694">
    <property type="entry name" value="Rhomboid"/>
    <property type="match status" value="1"/>
</dbReference>
<dbReference type="SUPFAM" id="SSF144091">
    <property type="entry name" value="Rhomboid-like"/>
    <property type="match status" value="1"/>
</dbReference>
<accession>A0A1M6SHS0</accession>